<feature type="domain" description="G-protein coupled receptors family 2 profile 2" evidence="13">
    <location>
        <begin position="108"/>
        <end position="355"/>
    </location>
</feature>
<reference evidence="14 15" key="1">
    <citation type="submission" date="2024-11" db="EMBL/GenBank/DDBJ databases">
        <title>Chromosome-level genome assembly of the freshwater bivalve Anodonta woodiana.</title>
        <authorList>
            <person name="Chen X."/>
        </authorList>
    </citation>
    <scope>NUCLEOTIDE SEQUENCE [LARGE SCALE GENOMIC DNA]</scope>
    <source>
        <strain evidence="14">MN2024</strain>
        <tissue evidence="14">Gills</tissue>
    </source>
</reference>
<keyword evidence="6" id="KW-0297">G-protein coupled receptor</keyword>
<dbReference type="SUPFAM" id="SSF81321">
    <property type="entry name" value="Family A G protein-coupled receptor-like"/>
    <property type="match status" value="1"/>
</dbReference>
<feature type="transmembrane region" description="Helical" evidence="11">
    <location>
        <begin position="143"/>
        <end position="163"/>
    </location>
</feature>
<evidence type="ECO:0000256" key="10">
    <source>
        <dbReference type="ARBA" id="ARBA00023224"/>
    </source>
</evidence>
<evidence type="ECO:0000313" key="15">
    <source>
        <dbReference type="Proteomes" id="UP001634394"/>
    </source>
</evidence>
<feature type="transmembrane region" description="Helical" evidence="11">
    <location>
        <begin position="108"/>
        <end position="131"/>
    </location>
</feature>
<protein>
    <submittedName>
        <fullName evidence="14">Uncharacterized protein</fullName>
    </submittedName>
</protein>
<keyword evidence="15" id="KW-1185">Reference proteome</keyword>
<feature type="transmembrane region" description="Helical" evidence="11">
    <location>
        <begin position="302"/>
        <end position="320"/>
    </location>
</feature>
<dbReference type="EMBL" id="JBJQND010000019">
    <property type="protein sequence ID" value="KAL3832585.1"/>
    <property type="molecule type" value="Genomic_DNA"/>
</dbReference>
<evidence type="ECO:0000256" key="4">
    <source>
        <dbReference type="ARBA" id="ARBA00022692"/>
    </source>
</evidence>
<dbReference type="PANTHER" id="PTHR45620">
    <property type="entry name" value="PDF RECEPTOR-LIKE PROTEIN-RELATED"/>
    <property type="match status" value="1"/>
</dbReference>
<dbReference type="Proteomes" id="UP001634394">
    <property type="component" value="Unassembled WGS sequence"/>
</dbReference>
<dbReference type="InterPro" id="IPR036445">
    <property type="entry name" value="GPCR_2_extracell_dom_sf"/>
</dbReference>
<keyword evidence="8" id="KW-0675">Receptor</keyword>
<gene>
    <name evidence="14" type="ORF">ACJMK2_024217</name>
</gene>
<dbReference type="PROSITE" id="PS50227">
    <property type="entry name" value="G_PROTEIN_RECEP_F2_3"/>
    <property type="match status" value="1"/>
</dbReference>
<dbReference type="Gene3D" id="1.20.1070.10">
    <property type="entry name" value="Rhodopsin 7-helix transmembrane proteins"/>
    <property type="match status" value="1"/>
</dbReference>
<dbReference type="Pfam" id="PF02793">
    <property type="entry name" value="HRM"/>
    <property type="match status" value="1"/>
</dbReference>
<evidence type="ECO:0000256" key="2">
    <source>
        <dbReference type="ARBA" id="ARBA00005314"/>
    </source>
</evidence>
<dbReference type="PROSITE" id="PS50261">
    <property type="entry name" value="G_PROTEIN_RECEP_F2_4"/>
    <property type="match status" value="1"/>
</dbReference>
<feature type="transmembrane region" description="Helical" evidence="11">
    <location>
        <begin position="260"/>
        <end position="281"/>
    </location>
</feature>
<name>A0ABD3T7Q1_SINWO</name>
<dbReference type="SUPFAM" id="SSF111418">
    <property type="entry name" value="Hormone receptor domain"/>
    <property type="match status" value="1"/>
</dbReference>
<keyword evidence="3" id="KW-1003">Cell membrane</keyword>
<dbReference type="SMART" id="SM00008">
    <property type="entry name" value="HormR"/>
    <property type="match status" value="1"/>
</dbReference>
<evidence type="ECO:0000256" key="3">
    <source>
        <dbReference type="ARBA" id="ARBA00022475"/>
    </source>
</evidence>
<feature type="transmembrane region" description="Helical" evidence="11">
    <location>
        <begin position="194"/>
        <end position="213"/>
    </location>
</feature>
<evidence type="ECO:0000256" key="6">
    <source>
        <dbReference type="ARBA" id="ARBA00023040"/>
    </source>
</evidence>
<keyword evidence="9" id="KW-0325">Glycoprotein</keyword>
<dbReference type="Gene3D" id="4.10.1240.10">
    <property type="entry name" value="GPCR, family 2, extracellular hormone receptor domain"/>
    <property type="match status" value="1"/>
</dbReference>
<keyword evidence="10" id="KW-0807">Transducer</keyword>
<sequence length="421" mass="47902">MFNLQAAKMRRWRAQIKYCFLQIKPLCYSMGLYCNRTVDAFGGCWEDTPAGNMAVIPCPAFPQFNTKAYAYKECTINGSWFVSSISGRQWANYSACLSTQTDEDHRKIIYIFVGGFSLSLLMLIMSLLIFFRFKQLRCDRITIHKNLFVSYVLTGVSWLLYYLTVALNGNIQLENPSWCQVLHVVTQYFTVSNFLWMFCEGLYLNTIMVFAFSTGKTLIMSCYIIGWLVPLLLACVYAGVRSSLQSETLDCWINETSIQWILFGPVVLSIAINVIFLVNIVRLLITKLRQMPEVSQTRKATRATLILVPLLGLQYLLLPIKPEAGSPLEEAYHIAAALVASLQGAFVSLMYCFLNGEVLSVMRRKWKQHRLMKGDSIRSTWQGVSTTYTTAEFVSQPGPLIQPGPCLLYSSFNKRNMKILD</sequence>
<dbReference type="InterPro" id="IPR000832">
    <property type="entry name" value="GPCR_2_secretin-like"/>
</dbReference>
<dbReference type="GO" id="GO:0005886">
    <property type="term" value="C:plasma membrane"/>
    <property type="evidence" value="ECO:0007669"/>
    <property type="project" value="UniProtKB-SubCell"/>
</dbReference>
<keyword evidence="7 11" id="KW-0472">Membrane</keyword>
<dbReference type="GO" id="GO:0004930">
    <property type="term" value="F:G protein-coupled receptor activity"/>
    <property type="evidence" value="ECO:0007669"/>
    <property type="project" value="UniProtKB-KW"/>
</dbReference>
<evidence type="ECO:0000259" key="12">
    <source>
        <dbReference type="PROSITE" id="PS50227"/>
    </source>
</evidence>
<feature type="transmembrane region" description="Helical" evidence="11">
    <location>
        <begin position="332"/>
        <end position="354"/>
    </location>
</feature>
<evidence type="ECO:0000256" key="8">
    <source>
        <dbReference type="ARBA" id="ARBA00023170"/>
    </source>
</evidence>
<dbReference type="PROSITE" id="PS00649">
    <property type="entry name" value="G_PROTEIN_RECEP_F2_1"/>
    <property type="match status" value="1"/>
</dbReference>
<dbReference type="InterPro" id="IPR017983">
    <property type="entry name" value="GPCR_2_secretin-like_CS"/>
</dbReference>
<evidence type="ECO:0000259" key="13">
    <source>
        <dbReference type="PROSITE" id="PS50261"/>
    </source>
</evidence>
<evidence type="ECO:0000256" key="9">
    <source>
        <dbReference type="ARBA" id="ARBA00023180"/>
    </source>
</evidence>
<comment type="subcellular location">
    <subcellularLocation>
        <location evidence="1">Cell membrane</location>
        <topology evidence="1">Multi-pass membrane protein</topology>
    </subcellularLocation>
</comment>
<evidence type="ECO:0000256" key="7">
    <source>
        <dbReference type="ARBA" id="ARBA00023136"/>
    </source>
</evidence>
<evidence type="ECO:0000256" key="1">
    <source>
        <dbReference type="ARBA" id="ARBA00004651"/>
    </source>
</evidence>
<feature type="transmembrane region" description="Helical" evidence="11">
    <location>
        <begin position="220"/>
        <end position="240"/>
    </location>
</feature>
<dbReference type="Pfam" id="PF00002">
    <property type="entry name" value="7tm_2"/>
    <property type="match status" value="1"/>
</dbReference>
<proteinExistence type="inferred from homology"/>
<keyword evidence="5 11" id="KW-1133">Transmembrane helix</keyword>
<comment type="caution">
    <text evidence="14">The sequence shown here is derived from an EMBL/GenBank/DDBJ whole genome shotgun (WGS) entry which is preliminary data.</text>
</comment>
<organism evidence="14 15">
    <name type="scientific">Sinanodonta woodiana</name>
    <name type="common">Chinese pond mussel</name>
    <name type="synonym">Anodonta woodiana</name>
    <dbReference type="NCBI Taxonomy" id="1069815"/>
    <lineage>
        <taxon>Eukaryota</taxon>
        <taxon>Metazoa</taxon>
        <taxon>Spiralia</taxon>
        <taxon>Lophotrochozoa</taxon>
        <taxon>Mollusca</taxon>
        <taxon>Bivalvia</taxon>
        <taxon>Autobranchia</taxon>
        <taxon>Heteroconchia</taxon>
        <taxon>Palaeoheterodonta</taxon>
        <taxon>Unionida</taxon>
        <taxon>Unionoidea</taxon>
        <taxon>Unionidae</taxon>
        <taxon>Unioninae</taxon>
        <taxon>Sinanodonta</taxon>
    </lineage>
</organism>
<evidence type="ECO:0000256" key="11">
    <source>
        <dbReference type="SAM" id="Phobius"/>
    </source>
</evidence>
<dbReference type="AlphaFoldDB" id="A0ABD3T7Q1"/>
<accession>A0ABD3T7Q1</accession>
<dbReference type="InterPro" id="IPR050332">
    <property type="entry name" value="GPCR_2"/>
</dbReference>
<dbReference type="InterPro" id="IPR001879">
    <property type="entry name" value="GPCR_2_extracellular_dom"/>
</dbReference>
<dbReference type="InterPro" id="IPR017981">
    <property type="entry name" value="GPCR_2-like_7TM"/>
</dbReference>
<evidence type="ECO:0000313" key="14">
    <source>
        <dbReference type="EMBL" id="KAL3832585.1"/>
    </source>
</evidence>
<feature type="domain" description="G-protein coupled receptors family 2 profile 1" evidence="12">
    <location>
        <begin position="18"/>
        <end position="100"/>
    </location>
</feature>
<dbReference type="PRINTS" id="PR00249">
    <property type="entry name" value="GPCRSECRETIN"/>
</dbReference>
<evidence type="ECO:0000256" key="5">
    <source>
        <dbReference type="ARBA" id="ARBA00022989"/>
    </source>
</evidence>
<keyword evidence="4 11" id="KW-0812">Transmembrane</keyword>
<comment type="similarity">
    <text evidence="2">Belongs to the G-protein coupled receptor 2 family.</text>
</comment>
<dbReference type="PANTHER" id="PTHR45620:SF42">
    <property type="entry name" value="G-PROTEIN COUPLED RECEPTOR SEB-2"/>
    <property type="match status" value="1"/>
</dbReference>